<dbReference type="Proteomes" id="UP001595891">
    <property type="component" value="Unassembled WGS sequence"/>
</dbReference>
<accession>A0ABV9EFM3</accession>
<dbReference type="PANTHER" id="PTHR13887">
    <property type="entry name" value="GLUTATHIONE S-TRANSFERASE KAPPA"/>
    <property type="match status" value="1"/>
</dbReference>
<feature type="domain" description="DSBA-like thioredoxin" evidence="1">
    <location>
        <begin position="3"/>
        <end position="201"/>
    </location>
</feature>
<dbReference type="InterPro" id="IPR036249">
    <property type="entry name" value="Thioredoxin-like_sf"/>
</dbReference>
<dbReference type="RefSeq" id="WP_262840520.1">
    <property type="nucleotide sequence ID" value="NZ_JANZYP010000001.1"/>
</dbReference>
<keyword evidence="3" id="KW-1185">Reference proteome</keyword>
<name>A0ABV9EFM3_9ACTN</name>
<dbReference type="InterPro" id="IPR001853">
    <property type="entry name" value="DSBA-like_thioredoxin_dom"/>
</dbReference>
<evidence type="ECO:0000313" key="2">
    <source>
        <dbReference type="EMBL" id="MFC4587599.1"/>
    </source>
</evidence>
<sequence>MKVEMWADVICPWCGLGDHRLKAALERFEHAGEVEVIHRSYQLDPSAPAGVVRPVREMLAAKMGLGQAQITAMTGSVEKLAHSEGLDPYIVGDNQVGSTAATHEFLAHATAQGLHTEAWELAFRAYFGAARSVFTVDDLVTLGEEIGLDAAATRQALTEHRYQRQVADEAGRAQRLGATGVPFVVIDDRFGVTGAQETGTMLAVLRQAWEAA</sequence>
<dbReference type="SUPFAM" id="SSF52833">
    <property type="entry name" value="Thioredoxin-like"/>
    <property type="match status" value="1"/>
</dbReference>
<evidence type="ECO:0000259" key="1">
    <source>
        <dbReference type="Pfam" id="PF01323"/>
    </source>
</evidence>
<organism evidence="2 3">
    <name type="scientific">Sphaerisporangium corydalis</name>
    <dbReference type="NCBI Taxonomy" id="1441875"/>
    <lineage>
        <taxon>Bacteria</taxon>
        <taxon>Bacillati</taxon>
        <taxon>Actinomycetota</taxon>
        <taxon>Actinomycetes</taxon>
        <taxon>Streptosporangiales</taxon>
        <taxon>Streptosporangiaceae</taxon>
        <taxon>Sphaerisporangium</taxon>
    </lineage>
</organism>
<proteinExistence type="predicted"/>
<reference evidence="3" key="1">
    <citation type="journal article" date="2019" name="Int. J. Syst. Evol. Microbiol.">
        <title>The Global Catalogue of Microorganisms (GCM) 10K type strain sequencing project: providing services to taxonomists for standard genome sequencing and annotation.</title>
        <authorList>
            <consortium name="The Broad Institute Genomics Platform"/>
            <consortium name="The Broad Institute Genome Sequencing Center for Infectious Disease"/>
            <person name="Wu L."/>
            <person name="Ma J."/>
        </authorList>
    </citation>
    <scope>NUCLEOTIDE SEQUENCE [LARGE SCALE GENOMIC DNA]</scope>
    <source>
        <strain evidence="3">CCUG 49560</strain>
    </source>
</reference>
<dbReference type="PANTHER" id="PTHR13887:SF41">
    <property type="entry name" value="THIOREDOXIN SUPERFAMILY PROTEIN"/>
    <property type="match status" value="1"/>
</dbReference>
<gene>
    <name evidence="2" type="ORF">ACFO8L_16005</name>
</gene>
<dbReference type="EMBL" id="JBHSFN010000009">
    <property type="protein sequence ID" value="MFC4587599.1"/>
    <property type="molecule type" value="Genomic_DNA"/>
</dbReference>
<evidence type="ECO:0000313" key="3">
    <source>
        <dbReference type="Proteomes" id="UP001595891"/>
    </source>
</evidence>
<dbReference type="Pfam" id="PF01323">
    <property type="entry name" value="DSBA"/>
    <property type="match status" value="1"/>
</dbReference>
<dbReference type="CDD" id="cd03024">
    <property type="entry name" value="DsbA_FrnE"/>
    <property type="match status" value="1"/>
</dbReference>
<dbReference type="Gene3D" id="3.40.30.10">
    <property type="entry name" value="Glutaredoxin"/>
    <property type="match status" value="1"/>
</dbReference>
<protein>
    <submittedName>
        <fullName evidence="2">DsbA family protein</fullName>
    </submittedName>
</protein>
<comment type="caution">
    <text evidence="2">The sequence shown here is derived from an EMBL/GenBank/DDBJ whole genome shotgun (WGS) entry which is preliminary data.</text>
</comment>